<dbReference type="PANTHER" id="PTHR43024:SF1">
    <property type="entry name" value="UDP-N-ACETYLMURAMOYL-TRIPEPTIDE--D-ALANYL-D-ALANINE LIGASE"/>
    <property type="match status" value="1"/>
</dbReference>
<accession>A0A0R2ASN5</accession>
<dbReference type="EC" id="6.3.2.10" evidence="10 11"/>
<feature type="domain" description="Mur ligase N-terminal catalytic" evidence="12">
    <location>
        <begin position="26"/>
        <end position="98"/>
    </location>
</feature>
<dbReference type="PATRIC" id="fig|1423781.4.peg.1256"/>
<proteinExistence type="inferred from homology"/>
<dbReference type="SUPFAM" id="SSF53623">
    <property type="entry name" value="MurD-like peptide ligases, catalytic domain"/>
    <property type="match status" value="1"/>
</dbReference>
<gene>
    <name evidence="10" type="primary">murF</name>
    <name evidence="15" type="ORF">FD06_GL001212</name>
</gene>
<dbReference type="EMBL" id="AYYQ01000005">
    <property type="protein sequence ID" value="KRM69330.1"/>
    <property type="molecule type" value="Genomic_DNA"/>
</dbReference>
<keyword evidence="5 10" id="KW-0067">ATP-binding</keyword>
<dbReference type="GO" id="GO:0047480">
    <property type="term" value="F:UDP-N-acetylmuramoyl-tripeptide-D-alanyl-D-alanine ligase activity"/>
    <property type="evidence" value="ECO:0007669"/>
    <property type="project" value="UniProtKB-UniRule"/>
</dbReference>
<dbReference type="GO" id="GO:0005524">
    <property type="term" value="F:ATP binding"/>
    <property type="evidence" value="ECO:0007669"/>
    <property type="project" value="UniProtKB-UniRule"/>
</dbReference>
<evidence type="ECO:0000256" key="8">
    <source>
        <dbReference type="ARBA" id="ARBA00023306"/>
    </source>
</evidence>
<dbReference type="SUPFAM" id="SSF63418">
    <property type="entry name" value="MurE/MurF N-terminal domain"/>
    <property type="match status" value="1"/>
</dbReference>
<keyword evidence="3 10" id="KW-0132">Cell division</keyword>
<dbReference type="UniPathway" id="UPA00219"/>
<feature type="domain" description="Mur ligase central" evidence="14">
    <location>
        <begin position="109"/>
        <end position="293"/>
    </location>
</feature>
<dbReference type="RefSeq" id="WP_054658430.1">
    <property type="nucleotide sequence ID" value="NZ_AYYQ01000005.1"/>
</dbReference>
<dbReference type="InterPro" id="IPR036615">
    <property type="entry name" value="Mur_ligase_C_dom_sf"/>
</dbReference>
<keyword evidence="2 10" id="KW-0436">Ligase</keyword>
<organism evidence="15 16">
    <name type="scientific">Apilactobacillus ozensis DSM 23829 = JCM 17196</name>
    <dbReference type="NCBI Taxonomy" id="1423781"/>
    <lineage>
        <taxon>Bacteria</taxon>
        <taxon>Bacillati</taxon>
        <taxon>Bacillota</taxon>
        <taxon>Bacilli</taxon>
        <taxon>Lactobacillales</taxon>
        <taxon>Lactobacillaceae</taxon>
        <taxon>Apilactobacillus</taxon>
    </lineage>
</organism>
<feature type="binding site" evidence="10">
    <location>
        <begin position="111"/>
        <end position="117"/>
    </location>
    <ligand>
        <name>ATP</name>
        <dbReference type="ChEBI" id="CHEBI:30616"/>
    </ligand>
</feature>
<keyword evidence="1 10" id="KW-0963">Cytoplasm</keyword>
<evidence type="ECO:0000256" key="2">
    <source>
        <dbReference type="ARBA" id="ARBA00022598"/>
    </source>
</evidence>
<evidence type="ECO:0000259" key="13">
    <source>
        <dbReference type="Pfam" id="PF02875"/>
    </source>
</evidence>
<protein>
    <recommendedName>
        <fullName evidence="10 11">UDP-N-acetylmuramoyl-tripeptide--D-alanyl-D-alanine ligase</fullName>
        <ecNumber evidence="10 11">6.3.2.10</ecNumber>
    </recommendedName>
    <alternativeName>
        <fullName evidence="10">D-alanyl-D-alanine-adding enzyme</fullName>
    </alternativeName>
</protein>
<evidence type="ECO:0000256" key="7">
    <source>
        <dbReference type="ARBA" id="ARBA00022984"/>
    </source>
</evidence>
<dbReference type="GO" id="GO:0008360">
    <property type="term" value="P:regulation of cell shape"/>
    <property type="evidence" value="ECO:0007669"/>
    <property type="project" value="UniProtKB-KW"/>
</dbReference>
<evidence type="ECO:0000256" key="11">
    <source>
        <dbReference type="RuleBase" id="RU004136"/>
    </source>
</evidence>
<keyword evidence="6 10" id="KW-0133">Cell shape</keyword>
<feature type="domain" description="Mur ligase C-terminal" evidence="13">
    <location>
        <begin position="317"/>
        <end position="443"/>
    </location>
</feature>
<evidence type="ECO:0000256" key="6">
    <source>
        <dbReference type="ARBA" id="ARBA00022960"/>
    </source>
</evidence>
<evidence type="ECO:0000313" key="16">
    <source>
        <dbReference type="Proteomes" id="UP000052012"/>
    </source>
</evidence>
<evidence type="ECO:0000313" key="15">
    <source>
        <dbReference type="EMBL" id="KRM69330.1"/>
    </source>
</evidence>
<dbReference type="InterPro" id="IPR013221">
    <property type="entry name" value="Mur_ligase_cen"/>
</dbReference>
<dbReference type="InterPro" id="IPR035911">
    <property type="entry name" value="MurE/MurF_N"/>
</dbReference>
<keyword evidence="8 10" id="KW-0131">Cell cycle</keyword>
<dbReference type="SUPFAM" id="SSF53244">
    <property type="entry name" value="MurD-like peptide ligases, peptide-binding domain"/>
    <property type="match status" value="1"/>
</dbReference>
<evidence type="ECO:0000259" key="14">
    <source>
        <dbReference type="Pfam" id="PF08245"/>
    </source>
</evidence>
<dbReference type="Pfam" id="PF01225">
    <property type="entry name" value="Mur_ligase"/>
    <property type="match status" value="1"/>
</dbReference>
<comment type="caution">
    <text evidence="15">The sequence shown here is derived from an EMBL/GenBank/DDBJ whole genome shotgun (WGS) entry which is preliminary data.</text>
</comment>
<evidence type="ECO:0000256" key="1">
    <source>
        <dbReference type="ARBA" id="ARBA00022490"/>
    </source>
</evidence>
<dbReference type="InterPro" id="IPR000713">
    <property type="entry name" value="Mur_ligase_N"/>
</dbReference>
<dbReference type="InterPro" id="IPR036565">
    <property type="entry name" value="Mur-like_cat_sf"/>
</dbReference>
<dbReference type="NCBIfam" id="TIGR01143">
    <property type="entry name" value="murF"/>
    <property type="match status" value="1"/>
</dbReference>
<dbReference type="GO" id="GO:0071555">
    <property type="term" value="P:cell wall organization"/>
    <property type="evidence" value="ECO:0007669"/>
    <property type="project" value="UniProtKB-KW"/>
</dbReference>
<comment type="subcellular location">
    <subcellularLocation>
        <location evidence="10 11">Cytoplasm</location>
    </subcellularLocation>
</comment>
<dbReference type="GO" id="GO:0008766">
    <property type="term" value="F:UDP-N-acetylmuramoylalanyl-D-glutamyl-2,6-diaminopimelate-D-alanyl-D-alanine ligase activity"/>
    <property type="evidence" value="ECO:0007669"/>
    <property type="project" value="RHEA"/>
</dbReference>
<evidence type="ECO:0000256" key="3">
    <source>
        <dbReference type="ARBA" id="ARBA00022618"/>
    </source>
</evidence>
<evidence type="ECO:0000259" key="12">
    <source>
        <dbReference type="Pfam" id="PF01225"/>
    </source>
</evidence>
<dbReference type="Gene3D" id="3.40.1390.10">
    <property type="entry name" value="MurE/MurF, N-terminal domain"/>
    <property type="match status" value="1"/>
</dbReference>
<evidence type="ECO:0000256" key="10">
    <source>
        <dbReference type="HAMAP-Rule" id="MF_02019"/>
    </source>
</evidence>
<evidence type="ECO:0000256" key="4">
    <source>
        <dbReference type="ARBA" id="ARBA00022741"/>
    </source>
</evidence>
<reference evidence="15 16" key="1">
    <citation type="journal article" date="2015" name="Genome Announc.">
        <title>Expanding the biotechnology potential of lactobacilli through comparative genomics of 213 strains and associated genera.</title>
        <authorList>
            <person name="Sun Z."/>
            <person name="Harris H.M."/>
            <person name="McCann A."/>
            <person name="Guo C."/>
            <person name="Argimon S."/>
            <person name="Zhang W."/>
            <person name="Yang X."/>
            <person name="Jeffery I.B."/>
            <person name="Cooney J.C."/>
            <person name="Kagawa T.F."/>
            <person name="Liu W."/>
            <person name="Song Y."/>
            <person name="Salvetti E."/>
            <person name="Wrobel A."/>
            <person name="Rasinkangas P."/>
            <person name="Parkhill J."/>
            <person name="Rea M.C."/>
            <person name="O'Sullivan O."/>
            <person name="Ritari J."/>
            <person name="Douillard F.P."/>
            <person name="Paul Ross R."/>
            <person name="Yang R."/>
            <person name="Briner A.E."/>
            <person name="Felis G.E."/>
            <person name="de Vos W.M."/>
            <person name="Barrangou R."/>
            <person name="Klaenhammer T.R."/>
            <person name="Caufield P.W."/>
            <person name="Cui Y."/>
            <person name="Zhang H."/>
            <person name="O'Toole P.W."/>
        </authorList>
    </citation>
    <scope>NUCLEOTIDE SEQUENCE [LARGE SCALE GENOMIC DNA]</scope>
    <source>
        <strain evidence="15 16">DSM 23829</strain>
    </source>
</reference>
<dbReference type="Proteomes" id="UP000052012">
    <property type="component" value="Unassembled WGS sequence"/>
</dbReference>
<comment type="catalytic activity">
    <reaction evidence="11">
        <text>D-alanyl-D-alanine + UDP-N-acetyl-alpha-D-muramoyl-L-alanyl-gamma-D-glutamyl-meso-2,6-diaminopimelate + ATP = UDP-N-acetyl-alpha-D-muramoyl-L-alanyl-gamma-D-glutamyl-meso-2,6-diaminopimeloyl-D-alanyl-D-alanine + ADP + phosphate + H(+)</text>
        <dbReference type="Rhea" id="RHEA:28374"/>
        <dbReference type="ChEBI" id="CHEBI:15378"/>
        <dbReference type="ChEBI" id="CHEBI:30616"/>
        <dbReference type="ChEBI" id="CHEBI:43474"/>
        <dbReference type="ChEBI" id="CHEBI:57822"/>
        <dbReference type="ChEBI" id="CHEBI:61386"/>
        <dbReference type="ChEBI" id="CHEBI:83905"/>
        <dbReference type="ChEBI" id="CHEBI:456216"/>
        <dbReference type="EC" id="6.3.2.10"/>
    </reaction>
</comment>
<dbReference type="Gene3D" id="3.40.1190.10">
    <property type="entry name" value="Mur-like, catalytic domain"/>
    <property type="match status" value="1"/>
</dbReference>
<dbReference type="AlphaFoldDB" id="A0A0R2ASN5"/>
<evidence type="ECO:0000256" key="9">
    <source>
        <dbReference type="ARBA" id="ARBA00023316"/>
    </source>
</evidence>
<dbReference type="STRING" id="1423781.FD06_GL001212"/>
<dbReference type="InterPro" id="IPR051046">
    <property type="entry name" value="MurCDEF_CellWall_CoF430Synth"/>
</dbReference>
<dbReference type="InterPro" id="IPR005863">
    <property type="entry name" value="UDP-N-AcMur_synth"/>
</dbReference>
<comment type="function">
    <text evidence="10 11">Involved in cell wall formation. Catalyzes the final step in the synthesis of UDP-N-acetylmuramoyl-pentapeptide, the precursor of murein.</text>
</comment>
<keyword evidence="7 10" id="KW-0573">Peptidoglycan synthesis</keyword>
<dbReference type="OrthoDB" id="9801978at2"/>
<dbReference type="PANTHER" id="PTHR43024">
    <property type="entry name" value="UDP-N-ACETYLMURAMOYL-TRIPEPTIDE--D-ALANYL-D-ALANINE LIGASE"/>
    <property type="match status" value="1"/>
</dbReference>
<dbReference type="Gene3D" id="3.90.190.20">
    <property type="entry name" value="Mur ligase, C-terminal domain"/>
    <property type="match status" value="1"/>
</dbReference>
<dbReference type="GO" id="GO:0005737">
    <property type="term" value="C:cytoplasm"/>
    <property type="evidence" value="ECO:0007669"/>
    <property type="project" value="UniProtKB-SubCell"/>
</dbReference>
<dbReference type="Pfam" id="PF08245">
    <property type="entry name" value="Mur_ligase_M"/>
    <property type="match status" value="1"/>
</dbReference>
<keyword evidence="16" id="KW-1185">Reference proteome</keyword>
<dbReference type="Pfam" id="PF02875">
    <property type="entry name" value="Mur_ligase_C"/>
    <property type="match status" value="1"/>
</dbReference>
<comment type="pathway">
    <text evidence="10 11">Cell wall biogenesis; peptidoglycan biosynthesis.</text>
</comment>
<sequence>MKMSLAEINRAVDSKSDVSKYQEIEVTSVAFDSRNLKPGALFVPLVDNNDGHDYINDAIKNGAVATLWQNNHEHLPLDFPVLQVDDTLDALQELAKYYLTKINPRVIAVTGSNGKTTTKDMIASILSTQFNVTKTHANFNNEIGVPITVLSMEPNTEMLVIEIGMDRPGQLDYLSRLVQPDVAVITMIGEAHIEFFGTRDKIADAKMEITHGLKADGTFIYNGDEPLLSERASNLNFRKFTFGNGHDNDYYVESIDNSDQSIKFQANKWEDTQFNINMLGSYNVNNALAALVVGDLYHIQTNNLQQALDKLQVTENRAEWVEGNKGEKILSDVYNSNPTAVRQVLKAFTENDSNKNKIVVLGDMLELGSKSKELHESLADSFDVKSIHKVYLIGNDIKLLYDRLKPMYPDGMVIYYDKNQLKDLNDDLDANVSKDDELLLKASHGIHLEKVLNHLTNKK</sequence>
<dbReference type="GO" id="GO:0051301">
    <property type="term" value="P:cell division"/>
    <property type="evidence" value="ECO:0007669"/>
    <property type="project" value="UniProtKB-KW"/>
</dbReference>
<comment type="similarity">
    <text evidence="10">Belongs to the MurCDEF family. MurF subfamily.</text>
</comment>
<dbReference type="InterPro" id="IPR004101">
    <property type="entry name" value="Mur_ligase_C"/>
</dbReference>
<name>A0A0R2ASN5_9LACO</name>
<dbReference type="GO" id="GO:0009252">
    <property type="term" value="P:peptidoglycan biosynthetic process"/>
    <property type="evidence" value="ECO:0007669"/>
    <property type="project" value="UniProtKB-UniRule"/>
</dbReference>
<comment type="catalytic activity">
    <reaction evidence="10">
        <text>UDP-N-acetyl-alpha-D-muramoyl-L-alanyl-gamma-D-glutamyl-L-lysine + D-alanyl-D-alanine + ATP = UDP-N-acetyl-alpha-D-muramoyl-L-alanyl-gamma-D-glutamyl-L-lysyl-D-alanyl-D-alanine + ADP + phosphate + H(+)</text>
        <dbReference type="Rhea" id="RHEA:16085"/>
        <dbReference type="ChEBI" id="CHEBI:15378"/>
        <dbReference type="ChEBI" id="CHEBI:30616"/>
        <dbReference type="ChEBI" id="CHEBI:43474"/>
        <dbReference type="ChEBI" id="CHEBI:57822"/>
        <dbReference type="ChEBI" id="CHEBI:70758"/>
        <dbReference type="ChEBI" id="CHEBI:83903"/>
        <dbReference type="ChEBI" id="CHEBI:456216"/>
        <dbReference type="EC" id="6.3.2.10"/>
    </reaction>
</comment>
<dbReference type="HAMAP" id="MF_02019">
    <property type="entry name" value="MurF"/>
    <property type="match status" value="1"/>
</dbReference>
<keyword evidence="4 10" id="KW-0547">Nucleotide-binding</keyword>
<keyword evidence="9 10" id="KW-0961">Cell wall biogenesis/degradation</keyword>
<evidence type="ECO:0000256" key="5">
    <source>
        <dbReference type="ARBA" id="ARBA00022840"/>
    </source>
</evidence>